<feature type="compositionally biased region" description="Polar residues" evidence="2">
    <location>
        <begin position="473"/>
        <end position="484"/>
    </location>
</feature>
<reference evidence="7" key="1">
    <citation type="submission" date="2016-10" db="EMBL/GenBank/DDBJ databases">
        <authorList>
            <person name="Varghese N."/>
            <person name="Submissions S."/>
        </authorList>
    </citation>
    <scope>NUCLEOTIDE SEQUENCE [LARGE SCALE GENOMIC DNA]</scope>
    <source>
        <strain evidence="7">IBRC-M 10043</strain>
    </source>
</reference>
<feature type="region of interest" description="Disordered" evidence="2">
    <location>
        <begin position="432"/>
        <end position="486"/>
    </location>
</feature>
<evidence type="ECO:0000256" key="1">
    <source>
        <dbReference type="ARBA" id="ARBA00022729"/>
    </source>
</evidence>
<dbReference type="Proteomes" id="UP000198775">
    <property type="component" value="Unassembled WGS sequence"/>
</dbReference>
<keyword evidence="3" id="KW-1133">Transmembrane helix</keyword>
<evidence type="ECO:0000259" key="5">
    <source>
        <dbReference type="Pfam" id="PF23951"/>
    </source>
</evidence>
<keyword evidence="3" id="KW-0472">Membrane</keyword>
<dbReference type="InterPro" id="IPR026371">
    <property type="entry name" value="PGF_CTERM"/>
</dbReference>
<dbReference type="OrthoDB" id="384002at2157"/>
<proteinExistence type="predicted"/>
<evidence type="ECO:0000256" key="3">
    <source>
        <dbReference type="SAM" id="Phobius"/>
    </source>
</evidence>
<gene>
    <name evidence="6" type="ORF">SAMN05216388_100788</name>
</gene>
<dbReference type="InterPro" id="IPR055706">
    <property type="entry name" value="Slg1/2_DUF7282"/>
</dbReference>
<dbReference type="Pfam" id="PF23951">
    <property type="entry name" value="DUF7282"/>
    <property type="match status" value="1"/>
</dbReference>
<keyword evidence="1" id="KW-0732">Signal</keyword>
<feature type="domain" description="PGF-CTERM archaeal protein-sorting signal" evidence="4">
    <location>
        <begin position="488"/>
        <end position="509"/>
    </location>
</feature>
<dbReference type="RefSeq" id="WP_092659453.1">
    <property type="nucleotide sequence ID" value="NZ_FOCX01000007.1"/>
</dbReference>
<evidence type="ECO:0000313" key="6">
    <source>
        <dbReference type="EMBL" id="SEO02753.1"/>
    </source>
</evidence>
<evidence type="ECO:0008006" key="8">
    <source>
        <dbReference type="Google" id="ProtNLM"/>
    </source>
</evidence>
<dbReference type="Pfam" id="PF18204">
    <property type="entry name" value="PGF-CTERM"/>
    <property type="match status" value="1"/>
</dbReference>
<evidence type="ECO:0000313" key="7">
    <source>
        <dbReference type="Proteomes" id="UP000198775"/>
    </source>
</evidence>
<evidence type="ECO:0000256" key="2">
    <source>
        <dbReference type="SAM" id="MobiDB-lite"/>
    </source>
</evidence>
<keyword evidence="3" id="KW-0812">Transmembrane</keyword>
<organism evidence="6 7">
    <name type="scientific">Halorientalis persicus</name>
    <dbReference type="NCBI Taxonomy" id="1367881"/>
    <lineage>
        <taxon>Archaea</taxon>
        <taxon>Methanobacteriati</taxon>
        <taxon>Methanobacteriota</taxon>
        <taxon>Stenosarchaea group</taxon>
        <taxon>Halobacteria</taxon>
        <taxon>Halobacteriales</taxon>
        <taxon>Haloarculaceae</taxon>
        <taxon>Halorientalis</taxon>
    </lineage>
</organism>
<feature type="domain" description="DUF7282" evidence="5">
    <location>
        <begin position="330"/>
        <end position="454"/>
    </location>
</feature>
<keyword evidence="7" id="KW-1185">Reference proteome</keyword>
<protein>
    <recommendedName>
        <fullName evidence="8">PGF-CTERM protein</fullName>
    </recommendedName>
</protein>
<dbReference type="AlphaFoldDB" id="A0A1H8LCG0"/>
<evidence type="ECO:0000259" key="4">
    <source>
        <dbReference type="Pfam" id="PF18204"/>
    </source>
</evidence>
<name>A0A1H8LCG0_9EURY</name>
<sequence length="510" mass="53237">MHLKSTLSGLALVALLAIVLAGSPAVGAAGSPVIDGVQSTNETVTNETADETANATTPTVGNLTTWVGSNRALNLTDPAAVRAARRDGRLRRNATASRNETLVIEAPAPELATAVATANGSGSDATTFLRVLDGSSYDFRMEQTYDSTPAGIVESRLNLSGTVAADGLQVVPDERNGTLFLVFRVSRIALDYPDTWRGSDPALSPGMAFEATLSATGDTAQSSTTVWRFVEPPISFDTDAGSVVRLSVSGRCSLVTGRAYPGADVDIDADVRSPESDSLDVAVTTETRADGWFAACVNMMNVPQNVTLRLTGDGFRGGVTAVVGHGGLLSIALDDQNATNGTVSGTATLSDPGFVALYRARSIDALTLGNDSGWCSFPPYLDRRAAESRLVGVSDHLGPGQQAFSVDLTTDLDRSTRLLALVHYDRDEDGRFDYPGGDFPQCSNRQPVSDTARISPVTTTPPGTETETDGGNREQSATAPTTSHVDGPGFGLAVAALALVAVALLARRRS</sequence>
<accession>A0A1H8LCG0</accession>
<dbReference type="EMBL" id="FOCX01000007">
    <property type="protein sequence ID" value="SEO02753.1"/>
    <property type="molecule type" value="Genomic_DNA"/>
</dbReference>
<feature type="transmembrane region" description="Helical" evidence="3">
    <location>
        <begin position="489"/>
        <end position="506"/>
    </location>
</feature>